<proteinExistence type="predicted"/>
<sequence>MLQSNVPTNIDLMNLSKKLWITETLRIFSKDVIMFLLRRVAVCDIKTLDLLCQQLYFDQFKLLIAGGKITTLILANTFITYDNNEGIPLEFVFKCLPTLVTLKM</sequence>
<organism evidence="1 2">
    <name type="scientific">Panagrolaimus sp. ES5</name>
    <dbReference type="NCBI Taxonomy" id="591445"/>
    <lineage>
        <taxon>Eukaryota</taxon>
        <taxon>Metazoa</taxon>
        <taxon>Ecdysozoa</taxon>
        <taxon>Nematoda</taxon>
        <taxon>Chromadorea</taxon>
        <taxon>Rhabditida</taxon>
        <taxon>Tylenchina</taxon>
        <taxon>Panagrolaimomorpha</taxon>
        <taxon>Panagrolaimoidea</taxon>
        <taxon>Panagrolaimidae</taxon>
        <taxon>Panagrolaimus</taxon>
    </lineage>
</organism>
<evidence type="ECO:0000313" key="2">
    <source>
        <dbReference type="WBParaSite" id="ES5_v2.g16999.t1"/>
    </source>
</evidence>
<reference evidence="2" key="1">
    <citation type="submission" date="2022-11" db="UniProtKB">
        <authorList>
            <consortium name="WormBaseParasite"/>
        </authorList>
    </citation>
    <scope>IDENTIFICATION</scope>
</reference>
<dbReference type="Proteomes" id="UP000887579">
    <property type="component" value="Unplaced"/>
</dbReference>
<name>A0AC34FIC3_9BILA</name>
<dbReference type="WBParaSite" id="ES5_v2.g16999.t1">
    <property type="protein sequence ID" value="ES5_v2.g16999.t1"/>
    <property type="gene ID" value="ES5_v2.g16999"/>
</dbReference>
<evidence type="ECO:0000313" key="1">
    <source>
        <dbReference type="Proteomes" id="UP000887579"/>
    </source>
</evidence>
<protein>
    <submittedName>
        <fullName evidence="2">Uncharacterized protein</fullName>
    </submittedName>
</protein>
<accession>A0AC34FIC3</accession>